<keyword evidence="2" id="KW-1185">Reference proteome</keyword>
<proteinExistence type="predicted"/>
<evidence type="ECO:0000313" key="2">
    <source>
        <dbReference type="Proteomes" id="UP000660454"/>
    </source>
</evidence>
<organism evidence="1 2">
    <name type="scientific">Microbispora siamensis</name>
    <dbReference type="NCBI Taxonomy" id="564413"/>
    <lineage>
        <taxon>Bacteria</taxon>
        <taxon>Bacillati</taxon>
        <taxon>Actinomycetota</taxon>
        <taxon>Actinomycetes</taxon>
        <taxon>Streptosporangiales</taxon>
        <taxon>Streptosporangiaceae</taxon>
        <taxon>Microbispora</taxon>
    </lineage>
</organism>
<comment type="caution">
    <text evidence="1">The sequence shown here is derived from an EMBL/GenBank/DDBJ whole genome shotgun (WGS) entry which is preliminary data.</text>
</comment>
<reference evidence="1 2" key="1">
    <citation type="submission" date="2021-01" db="EMBL/GenBank/DDBJ databases">
        <title>Whole genome shotgun sequence of Microbispora siamensis NBRC 104113.</title>
        <authorList>
            <person name="Komaki H."/>
            <person name="Tamura T."/>
        </authorList>
    </citation>
    <scope>NUCLEOTIDE SEQUENCE [LARGE SCALE GENOMIC DNA]</scope>
    <source>
        <strain evidence="1 2">NBRC 104113</strain>
    </source>
</reference>
<name>A0ABQ4GCP3_9ACTN</name>
<evidence type="ECO:0008006" key="3">
    <source>
        <dbReference type="Google" id="ProtNLM"/>
    </source>
</evidence>
<gene>
    <name evidence="1" type="ORF">Msi02_00090</name>
</gene>
<dbReference type="RefSeq" id="WP_204046498.1">
    <property type="nucleotide sequence ID" value="NZ_BOOF01000001.1"/>
</dbReference>
<protein>
    <recommendedName>
        <fullName evidence="3">Pyridoxamine 5'-phosphate oxidase putative domain-containing protein</fullName>
    </recommendedName>
</protein>
<accession>A0ABQ4GCP3</accession>
<sequence length="108" mass="12003">MPYKTWGTEVLTSADIYLMRQALIVCTSGTRPPPVTGMHIWQTDTNSELVWDGSAWRTIRWADNVNNPISVNARALPRPGGPGEHHRPRPLLRRFEGGAILIAEACSP</sequence>
<dbReference type="Proteomes" id="UP000660454">
    <property type="component" value="Unassembled WGS sequence"/>
</dbReference>
<evidence type="ECO:0000313" key="1">
    <source>
        <dbReference type="EMBL" id="GIH59192.1"/>
    </source>
</evidence>
<dbReference type="EMBL" id="BOOF01000001">
    <property type="protein sequence ID" value="GIH59192.1"/>
    <property type="molecule type" value="Genomic_DNA"/>
</dbReference>